<evidence type="ECO:0000256" key="1">
    <source>
        <dbReference type="ARBA" id="ARBA00022722"/>
    </source>
</evidence>
<dbReference type="EMBL" id="JMMZ01000007">
    <property type="protein sequence ID" value="OEU40395.1"/>
    <property type="molecule type" value="Genomic_DNA"/>
</dbReference>
<dbReference type="Pfam" id="PF01844">
    <property type="entry name" value="HNH"/>
    <property type="match status" value="1"/>
</dbReference>
<comment type="caution">
    <text evidence="6">The sequence shown here is derived from an EMBL/GenBank/DDBJ whole genome shotgun (WGS) entry which is preliminary data.</text>
</comment>
<keyword evidence="1" id="KW-0540">Nuclease</keyword>
<dbReference type="SMART" id="SM00507">
    <property type="entry name" value="HNHc"/>
    <property type="match status" value="1"/>
</dbReference>
<proteinExistence type="inferred from homology"/>
<accession>A0A1E7G5Z2</accession>
<dbReference type="GO" id="GO:0005829">
    <property type="term" value="C:cytosol"/>
    <property type="evidence" value="ECO:0007669"/>
    <property type="project" value="TreeGrafter"/>
</dbReference>
<dbReference type="Gene3D" id="1.10.30.50">
    <property type="match status" value="1"/>
</dbReference>
<reference evidence="6 7" key="1">
    <citation type="journal article" date="2016" name="Appl. Microbiol. Biotechnol.">
        <title>Adhesion of the genome-sequenced Lactococcus lactis subsp. cremoris IBB477 strain is mediated by specific molecular determinants.</title>
        <authorList>
            <person name="Radziwill-Bienkowska J.M."/>
            <person name="Le D.T."/>
            <person name="Szczesny P."/>
            <person name="Duviau M.P."/>
            <person name="Aleksandrzak-Piekarczyk T."/>
            <person name="Loubiere P."/>
            <person name="Mercier-Bonin M."/>
            <person name="Bardowski J.K."/>
            <person name="Kowalczyk M."/>
        </authorList>
    </citation>
    <scope>NUCLEOTIDE SEQUENCE [LARGE SCALE GENOMIC DNA]</scope>
    <source>
        <strain evidence="6 7">IBB477</strain>
    </source>
</reference>
<dbReference type="Proteomes" id="UP000176236">
    <property type="component" value="Chromosome"/>
</dbReference>
<protein>
    <recommendedName>
        <fullName evidence="4">Putative HNH nuclease YajD</fullName>
    </recommendedName>
</protein>
<dbReference type="GO" id="GO:0008270">
    <property type="term" value="F:zinc ion binding"/>
    <property type="evidence" value="ECO:0007669"/>
    <property type="project" value="InterPro"/>
</dbReference>
<dbReference type="RefSeq" id="WP_075070437.1">
    <property type="nucleotide sequence ID" value="NZ_CM007353.1"/>
</dbReference>
<organism evidence="6 7">
    <name type="scientific">Lactococcus cremoris subsp. cremoris IBB477</name>
    <dbReference type="NCBI Taxonomy" id="1449093"/>
    <lineage>
        <taxon>Bacteria</taxon>
        <taxon>Bacillati</taxon>
        <taxon>Bacillota</taxon>
        <taxon>Bacilli</taxon>
        <taxon>Lactobacillales</taxon>
        <taxon>Streptococcaceae</taxon>
        <taxon>Lactococcus</taxon>
        <taxon>Lactococcus cremoris subsp. cremoris</taxon>
    </lineage>
</organism>
<evidence type="ECO:0000313" key="7">
    <source>
        <dbReference type="Proteomes" id="UP000176236"/>
    </source>
</evidence>
<dbReference type="PANTHER" id="PTHR41286">
    <property type="entry name" value="HNH NUCLEASE YAJD-RELATED"/>
    <property type="match status" value="1"/>
</dbReference>
<dbReference type="GO" id="GO:0004519">
    <property type="term" value="F:endonuclease activity"/>
    <property type="evidence" value="ECO:0007669"/>
    <property type="project" value="InterPro"/>
</dbReference>
<dbReference type="InterPro" id="IPR002711">
    <property type="entry name" value="HNH"/>
</dbReference>
<evidence type="ECO:0000259" key="5">
    <source>
        <dbReference type="SMART" id="SM00507"/>
    </source>
</evidence>
<sequence>MPMTGRCREPNCHAVVVRPLYYCTKHADKEAAYQASRERWTNRNDDTKRYKDYNKRKREYSDIKVEQNKFYQSKQWKSIRDVVRRRDNFLCQYCKAHNRVRTGKIVDHIVPVEFDLNGKTIMDNLAFCCSKCHTRKTKLEQIYYGTGYGNKTKNVIPIKNVKDVPDFQKNER</sequence>
<evidence type="ECO:0000256" key="2">
    <source>
        <dbReference type="ARBA" id="ARBA00022801"/>
    </source>
</evidence>
<dbReference type="InterPro" id="IPR003615">
    <property type="entry name" value="HNH_nuc"/>
</dbReference>
<evidence type="ECO:0000313" key="6">
    <source>
        <dbReference type="EMBL" id="OEU40395.1"/>
    </source>
</evidence>
<dbReference type="PANTHER" id="PTHR41286:SF1">
    <property type="entry name" value="HNH NUCLEASE YAJD-RELATED"/>
    <property type="match status" value="1"/>
</dbReference>
<dbReference type="CDD" id="cd00085">
    <property type="entry name" value="HNHc"/>
    <property type="match status" value="1"/>
</dbReference>
<evidence type="ECO:0000256" key="4">
    <source>
        <dbReference type="ARBA" id="ARBA00040194"/>
    </source>
</evidence>
<evidence type="ECO:0000256" key="3">
    <source>
        <dbReference type="ARBA" id="ARBA00038412"/>
    </source>
</evidence>
<dbReference type="AlphaFoldDB" id="A0A1E7G5Z2"/>
<name>A0A1E7G5Z2_LACLC</name>
<keyword evidence="2" id="KW-0378">Hydrolase</keyword>
<gene>
    <name evidence="6" type="ORF">AJ89_03150</name>
</gene>
<dbReference type="GO" id="GO:0016787">
    <property type="term" value="F:hydrolase activity"/>
    <property type="evidence" value="ECO:0007669"/>
    <property type="project" value="UniProtKB-KW"/>
</dbReference>
<dbReference type="GO" id="GO:0003676">
    <property type="term" value="F:nucleic acid binding"/>
    <property type="evidence" value="ECO:0007669"/>
    <property type="project" value="InterPro"/>
</dbReference>
<feature type="domain" description="HNH nuclease" evidence="5">
    <location>
        <begin position="78"/>
        <end position="134"/>
    </location>
</feature>
<comment type="similarity">
    <text evidence="3">Belongs to the HNH nuclease family.</text>
</comment>